<name>A0ABS2M454_9ACTN</name>
<feature type="chain" id="PRO_5047368040" evidence="1">
    <location>
        <begin position="34"/>
        <end position="444"/>
    </location>
</feature>
<dbReference type="PANTHER" id="PTHR31299:SF0">
    <property type="entry name" value="ESTERASE, PUTATIVE (AFU_ORTHOLOGUE AFUA_1G05850)-RELATED"/>
    <property type="match status" value="1"/>
</dbReference>
<dbReference type="EMBL" id="JAFBBP010000001">
    <property type="protein sequence ID" value="MBM7494959.1"/>
    <property type="molecule type" value="Genomic_DNA"/>
</dbReference>
<dbReference type="Gene3D" id="3.40.1660.10">
    <property type="entry name" value="EreA-like (biosynthetic domain)"/>
    <property type="match status" value="1"/>
</dbReference>
<dbReference type="GO" id="GO:0016787">
    <property type="term" value="F:hydrolase activity"/>
    <property type="evidence" value="ECO:0007669"/>
    <property type="project" value="UniProtKB-KW"/>
</dbReference>
<evidence type="ECO:0000313" key="3">
    <source>
        <dbReference type="Proteomes" id="UP000764837"/>
    </source>
</evidence>
<dbReference type="Gene3D" id="3.30.1870.10">
    <property type="entry name" value="EreA-like, domain 2"/>
    <property type="match status" value="1"/>
</dbReference>
<dbReference type="InterPro" id="IPR052036">
    <property type="entry name" value="Hydrolase/PRTase-associated"/>
</dbReference>
<feature type="signal peptide" evidence="1">
    <location>
        <begin position="1"/>
        <end position="33"/>
    </location>
</feature>
<keyword evidence="3" id="KW-1185">Reference proteome</keyword>
<keyword evidence="1" id="KW-0732">Signal</keyword>
<dbReference type="Pfam" id="PF05139">
    <property type="entry name" value="Erythro_esteras"/>
    <property type="match status" value="1"/>
</dbReference>
<dbReference type="RefSeq" id="WP_204945471.1">
    <property type="nucleotide sequence ID" value="NZ_JAFBBP010000001.1"/>
</dbReference>
<dbReference type="EC" id="3.1.1.-" evidence="2"/>
<dbReference type="InterPro" id="IPR006311">
    <property type="entry name" value="TAT_signal"/>
</dbReference>
<evidence type="ECO:0000313" key="2">
    <source>
        <dbReference type="EMBL" id="MBM7494959.1"/>
    </source>
</evidence>
<dbReference type="PROSITE" id="PS51318">
    <property type="entry name" value="TAT"/>
    <property type="match status" value="1"/>
</dbReference>
<gene>
    <name evidence="2" type="ORF">JOD64_006181</name>
</gene>
<proteinExistence type="predicted"/>
<dbReference type="InterPro" id="IPR007815">
    <property type="entry name" value="Emycin_Estase"/>
</dbReference>
<comment type="caution">
    <text evidence="2">The sequence shown here is derived from an EMBL/GenBank/DDBJ whole genome shotgun (WGS) entry which is preliminary data.</text>
</comment>
<evidence type="ECO:0000256" key="1">
    <source>
        <dbReference type="SAM" id="SignalP"/>
    </source>
</evidence>
<organism evidence="2 3">
    <name type="scientific">Micromonospora luteifusca</name>
    <dbReference type="NCBI Taxonomy" id="709860"/>
    <lineage>
        <taxon>Bacteria</taxon>
        <taxon>Bacillati</taxon>
        <taxon>Actinomycetota</taxon>
        <taxon>Actinomycetes</taxon>
        <taxon>Micromonosporales</taxon>
        <taxon>Micromonosporaceae</taxon>
        <taxon>Micromonospora</taxon>
    </lineage>
</organism>
<dbReference type="CDD" id="cd14728">
    <property type="entry name" value="Ere-like"/>
    <property type="match status" value="1"/>
</dbReference>
<dbReference type="PANTHER" id="PTHR31299">
    <property type="entry name" value="ESTERASE, PUTATIVE (AFU_ORTHOLOGUE AFUA_1G05850)-RELATED"/>
    <property type="match status" value="1"/>
</dbReference>
<accession>A0ABS2M454</accession>
<dbReference type="PIRSF" id="PIRSF036794">
    <property type="entry name" value="UCP_erythr_ester"/>
    <property type="match status" value="1"/>
</dbReference>
<protein>
    <submittedName>
        <fullName evidence="2">Erythromycin esterase</fullName>
        <ecNumber evidence="2">3.1.1.-</ecNumber>
    </submittedName>
</protein>
<dbReference type="Gene3D" id="1.20.1440.30">
    <property type="entry name" value="Biosynthetic Protein domain"/>
    <property type="match status" value="1"/>
</dbReference>
<sequence>MNQYTPRRRRLLGAAAATIATGLIGVRTGPALAAASEDPVAMLRRHVDPLGDLSNLARVVGDARVVGLGEASHSAHEFFTLKQNVFQRLVAAKGFTTFVLEASWHTGLRLNDYVVNGVGDPAQIMRAEFQGQYIFWNTQEYLDLITWMRRYNTSRRGQHVLRFVGNDLGYPGPRPFQEVTGYLRHQRPELVARIEALYSSLKPAADLQAGPWMRDQLTKTQEARQADADHATAALNLVRDHGRPTRAGHRDSRAHAWAVQNAVAIAQSFTAYAFPDTQFSERMRFRDRAMADNTAWWLNHHDGKILLASNNGHVAYTSDDPAEFPQPVGSFLREKLGRDYINIGVTFGRGTVNALPDFFTEQPQTYTVTPPPPGHNEHILEQVHRRDYVLDMRTVRSAAHEWLDIARPTRSYGLYWSTDNPLTALARSYDILIHLHDVRAGHLR</sequence>
<reference evidence="2 3" key="1">
    <citation type="submission" date="2021-01" db="EMBL/GenBank/DDBJ databases">
        <title>Sequencing the genomes of 1000 actinobacteria strains.</title>
        <authorList>
            <person name="Klenk H.-P."/>
        </authorList>
    </citation>
    <scope>NUCLEOTIDE SEQUENCE [LARGE SCALE GENOMIC DNA]</scope>
    <source>
        <strain evidence="2 3">DSM 100204</strain>
    </source>
</reference>
<keyword evidence="2" id="KW-0378">Hydrolase</keyword>
<dbReference type="SUPFAM" id="SSF159501">
    <property type="entry name" value="EreA/ChaN-like"/>
    <property type="match status" value="1"/>
</dbReference>
<dbReference type="InterPro" id="IPR014622">
    <property type="entry name" value="UCP036794_erythomycin"/>
</dbReference>
<dbReference type="Proteomes" id="UP000764837">
    <property type="component" value="Unassembled WGS sequence"/>
</dbReference>